<feature type="domain" description="Tyrosine-protein kinase G-rich" evidence="9">
    <location>
        <begin position="372"/>
        <end position="450"/>
    </location>
</feature>
<evidence type="ECO:0000259" key="8">
    <source>
        <dbReference type="Pfam" id="PF13614"/>
    </source>
</evidence>
<feature type="transmembrane region" description="Helical" evidence="7">
    <location>
        <begin position="31"/>
        <end position="50"/>
    </location>
</feature>
<dbReference type="Gene3D" id="3.40.50.300">
    <property type="entry name" value="P-loop containing nucleotide triphosphate hydrolases"/>
    <property type="match status" value="1"/>
</dbReference>
<dbReference type="GO" id="GO:0005524">
    <property type="term" value="F:ATP binding"/>
    <property type="evidence" value="ECO:0007669"/>
    <property type="project" value="UniProtKB-KW"/>
</dbReference>
<feature type="domain" description="AAA" evidence="8">
    <location>
        <begin position="572"/>
        <end position="713"/>
    </location>
</feature>
<gene>
    <name evidence="10" type="ORF">CBM2586_B10591</name>
</gene>
<keyword evidence="3 10" id="KW-0418">Kinase</keyword>
<dbReference type="CDD" id="cd05387">
    <property type="entry name" value="BY-kinase"/>
    <property type="match status" value="1"/>
</dbReference>
<organism evidence="10">
    <name type="scientific">Cupriavidus taiwanensis</name>
    <dbReference type="NCBI Taxonomy" id="164546"/>
    <lineage>
        <taxon>Bacteria</taxon>
        <taxon>Pseudomonadati</taxon>
        <taxon>Pseudomonadota</taxon>
        <taxon>Betaproteobacteria</taxon>
        <taxon>Burkholderiales</taxon>
        <taxon>Burkholderiaceae</taxon>
        <taxon>Cupriavidus</taxon>
    </lineage>
</organism>
<accession>A0A375CA84</accession>
<protein>
    <submittedName>
        <fullName evidence="10">Tyrosine protein kinase</fullName>
        <ecNumber evidence="10">2.7.10.2</ecNumber>
    </submittedName>
</protein>
<evidence type="ECO:0000259" key="9">
    <source>
        <dbReference type="Pfam" id="PF13807"/>
    </source>
</evidence>
<dbReference type="InterPro" id="IPR005702">
    <property type="entry name" value="Wzc-like_C"/>
</dbReference>
<dbReference type="InterPro" id="IPR027417">
    <property type="entry name" value="P-loop_NTPase"/>
</dbReference>
<keyword evidence="7" id="KW-1133">Transmembrane helix</keyword>
<dbReference type="NCBIfam" id="TIGR01007">
    <property type="entry name" value="eps_fam"/>
    <property type="match status" value="1"/>
</dbReference>
<reference evidence="10" key="1">
    <citation type="submission" date="2018-01" db="EMBL/GenBank/DDBJ databases">
        <authorList>
            <person name="Clerissi C."/>
        </authorList>
    </citation>
    <scope>NUCLEOTIDE SEQUENCE</scope>
    <source>
        <strain evidence="10">Cupriavidus taiwanensis LMG 19430</strain>
    </source>
</reference>
<dbReference type="PANTHER" id="PTHR32309:SF31">
    <property type="entry name" value="CAPSULAR EXOPOLYSACCHARIDE FAMILY"/>
    <property type="match status" value="1"/>
</dbReference>
<keyword evidence="7" id="KW-0472">Membrane</keyword>
<dbReference type="Pfam" id="PF13614">
    <property type="entry name" value="AAA_31"/>
    <property type="match status" value="1"/>
</dbReference>
<dbReference type="InterPro" id="IPR025669">
    <property type="entry name" value="AAA_dom"/>
</dbReference>
<dbReference type="Pfam" id="PF13807">
    <property type="entry name" value="GNVR"/>
    <property type="match status" value="1"/>
</dbReference>
<keyword evidence="7" id="KW-0812">Transmembrane</keyword>
<dbReference type="Pfam" id="PF23607">
    <property type="entry name" value="WZC_N"/>
    <property type="match status" value="1"/>
</dbReference>
<name>A0A375CA84_9BURK</name>
<dbReference type="Proteomes" id="UP000257016">
    <property type="component" value="Unassembled WGS sequence"/>
</dbReference>
<dbReference type="EMBL" id="OFSN01000015">
    <property type="protein sequence ID" value="SOY65996.1"/>
    <property type="molecule type" value="Genomic_DNA"/>
</dbReference>
<evidence type="ECO:0000256" key="4">
    <source>
        <dbReference type="ARBA" id="ARBA00022840"/>
    </source>
</evidence>
<dbReference type="InterPro" id="IPR050445">
    <property type="entry name" value="Bact_polysacc_biosynth/exp"/>
</dbReference>
<comment type="caution">
    <text evidence="10">The sequence shown here is derived from an EMBL/GenBank/DDBJ whole genome shotgun (WGS) entry which is preliminary data.</text>
</comment>
<sequence>MSRMSFAGTVPVPDQVSPRSGANARVLLDHAGWILAAGMAGAALAWLAWLSTPDLYRAKSLVQLQTRDAAGRTATPQLDLGMLKSRAVVGPVVERLHLDIEIQPLRAPLLGSLVNHFAEPGKLRGPWPAELGYAWGGERVAVERLNVPARLLNVPLTLEILPDNGFRLSGPEVQVEGRAGQVAEAGGISMLVGRIEARPGTRFLVTRRDLTLTVDAVTRELRVDSESSDATTLRISWQNRDPATAAALVNGIADSYIKGQAEQRQDDTAATLAFLSGELPRVKAELERAESALTRYRSRSGSLAPSQDVQSYLNGSMEYQRQIALLRLERTKLLQRFTTEANEVRTVDSQILQLTRERQEMDARMQNLSASERESVALTRDVKVAEDMYMTLRNKVEQLSLAQLDRTGQVRIVDNALTPTVPVGLGPWTPAAGGGVLGMLLAAGALTLRQRVRPTVASANDAEDKLGITMLGDIAFSREQAALERMVSAKALLGVAAGYAAPPSARLERPRPSSAMIDVSALEDDDSAERMLRLGLHDQFLLARNAPHSLAVEGLRNIRAAVHFALRSAPDHVIAVTSPAPGAGKTFASVNLAVLFAEAGQRVLLIDADLRRGRVASWFDQPAESGLAELLTGHVPLSAAVRPTVVNGLSILPAGLPPSNPSELLMRPGMAEALRQCAARFDLVLIDTPPVLAVADASLVANLAGSTLVVLRADTTLPGQVDETLKRLQRADARLLGGVLNCVIAKRSNRAEFNSVNPYLGMPATAPISRRIGQALHREEKKE</sequence>
<keyword evidence="2" id="KW-0547">Nucleotide-binding</keyword>
<evidence type="ECO:0000313" key="10">
    <source>
        <dbReference type="EMBL" id="SOY65996.1"/>
    </source>
</evidence>
<dbReference type="AlphaFoldDB" id="A0A375CA84"/>
<feature type="coiled-coil region" evidence="6">
    <location>
        <begin position="351"/>
        <end position="402"/>
    </location>
</feature>
<evidence type="ECO:0000256" key="1">
    <source>
        <dbReference type="ARBA" id="ARBA00022679"/>
    </source>
</evidence>
<dbReference type="InterPro" id="IPR032807">
    <property type="entry name" value="GNVR"/>
</dbReference>
<dbReference type="PANTHER" id="PTHR32309">
    <property type="entry name" value="TYROSINE-PROTEIN KINASE"/>
    <property type="match status" value="1"/>
</dbReference>
<keyword evidence="4" id="KW-0067">ATP-binding</keyword>
<dbReference type="SUPFAM" id="SSF52540">
    <property type="entry name" value="P-loop containing nucleoside triphosphate hydrolases"/>
    <property type="match status" value="1"/>
</dbReference>
<keyword evidence="6" id="KW-0175">Coiled coil</keyword>
<dbReference type="EC" id="2.7.10.2" evidence="10"/>
<dbReference type="GO" id="GO:0004715">
    <property type="term" value="F:non-membrane spanning protein tyrosine kinase activity"/>
    <property type="evidence" value="ECO:0007669"/>
    <property type="project" value="UniProtKB-EC"/>
</dbReference>
<feature type="coiled-coil region" evidence="6">
    <location>
        <begin position="272"/>
        <end position="299"/>
    </location>
</feature>
<keyword evidence="1 10" id="KW-0808">Transferase</keyword>
<evidence type="ECO:0000256" key="3">
    <source>
        <dbReference type="ARBA" id="ARBA00022777"/>
    </source>
</evidence>
<proteinExistence type="predicted"/>
<evidence type="ECO:0000256" key="5">
    <source>
        <dbReference type="ARBA" id="ARBA00023137"/>
    </source>
</evidence>
<keyword evidence="5" id="KW-0829">Tyrosine-protein kinase</keyword>
<evidence type="ECO:0000256" key="6">
    <source>
        <dbReference type="SAM" id="Coils"/>
    </source>
</evidence>
<evidence type="ECO:0000256" key="2">
    <source>
        <dbReference type="ARBA" id="ARBA00022741"/>
    </source>
</evidence>
<evidence type="ECO:0000256" key="7">
    <source>
        <dbReference type="SAM" id="Phobius"/>
    </source>
</evidence>